<feature type="signal peptide" evidence="5">
    <location>
        <begin position="1"/>
        <end position="20"/>
    </location>
</feature>
<dbReference type="STRING" id="1528.SAMN04488579_104111"/>
<dbReference type="InterPro" id="IPR028082">
    <property type="entry name" value="Peripla_BP_I"/>
</dbReference>
<evidence type="ECO:0000256" key="1">
    <source>
        <dbReference type="ARBA" id="ARBA00010062"/>
    </source>
</evidence>
<evidence type="ECO:0000259" key="6">
    <source>
        <dbReference type="Pfam" id="PF13458"/>
    </source>
</evidence>
<keyword evidence="2" id="KW-0813">Transport</keyword>
<dbReference type="Pfam" id="PF13458">
    <property type="entry name" value="Peripla_BP_6"/>
    <property type="match status" value="1"/>
</dbReference>
<dbReference type="InterPro" id="IPR000709">
    <property type="entry name" value="Leu_Ile_Val-bd"/>
</dbReference>
<sequence length="382" mass="40368">MKKRVISLAMVVMLCLSVFALSGCGGGSSSSDDVIKIGTLGPYTGDTASYGNAAKNGIELAVDQINEAGGVLGKKIELVSYDTKGDATEAVNAYNRLRDNDGVVAIVGPVLSGEALAIKDLAKEDNMPILSPTATADDVTVGADNSFRVCYLDAYQGNAGANYAVDVLGAKNAAILVCKGNAYSEGLASAFTKTFESKGGKILGTESYSDKDNDYSAQLTKIKQLNPEVVYVPDYYSTVGPILQKAKEMGITATFVGGDGWDSVQEEYAEAAEGQYFANHYAADSPKESVQKFITAYKDKYSKAANSFAALGYDAMDCMAKAIENAGSTDKEAVIKALKEMTYDGVTGKFSFDENGNPKGKEITIIKIENGQLKYVTTVTGD</sequence>
<dbReference type="EMBL" id="FNOU01000004">
    <property type="protein sequence ID" value="SDX62089.1"/>
    <property type="molecule type" value="Genomic_DNA"/>
</dbReference>
<accession>A0A1H3D8T2</accession>
<dbReference type="PROSITE" id="PS51257">
    <property type="entry name" value="PROKAR_LIPOPROTEIN"/>
    <property type="match status" value="1"/>
</dbReference>
<dbReference type="PRINTS" id="PR00337">
    <property type="entry name" value="LEUILEVALBP"/>
</dbReference>
<dbReference type="SUPFAM" id="SSF53822">
    <property type="entry name" value="Periplasmic binding protein-like I"/>
    <property type="match status" value="1"/>
</dbReference>
<dbReference type="RefSeq" id="WP_090243716.1">
    <property type="nucleotide sequence ID" value="NZ_FNOU01000004.1"/>
</dbReference>
<dbReference type="PANTHER" id="PTHR30483">
    <property type="entry name" value="LEUCINE-SPECIFIC-BINDING PROTEIN"/>
    <property type="match status" value="1"/>
</dbReference>
<feature type="domain" description="Leucine-binding protein" evidence="6">
    <location>
        <begin position="35"/>
        <end position="371"/>
    </location>
</feature>
<evidence type="ECO:0000256" key="2">
    <source>
        <dbReference type="ARBA" id="ARBA00022448"/>
    </source>
</evidence>
<keyword evidence="8" id="KW-1185">Reference proteome</keyword>
<evidence type="ECO:0000313" key="8">
    <source>
        <dbReference type="Proteomes" id="UP000199652"/>
    </source>
</evidence>
<name>A0A1H3D8T2_EUBBA</name>
<feature type="chain" id="PRO_5038442160" evidence="5">
    <location>
        <begin position="21"/>
        <end position="382"/>
    </location>
</feature>
<keyword evidence="3 5" id="KW-0732">Signal</keyword>
<dbReference type="GO" id="GO:0006865">
    <property type="term" value="P:amino acid transport"/>
    <property type="evidence" value="ECO:0007669"/>
    <property type="project" value="UniProtKB-KW"/>
</dbReference>
<dbReference type="InterPro" id="IPR028081">
    <property type="entry name" value="Leu-bd"/>
</dbReference>
<organism evidence="7 8">
    <name type="scientific">Eubacterium barkeri</name>
    <name type="common">Clostridium barkeri</name>
    <dbReference type="NCBI Taxonomy" id="1528"/>
    <lineage>
        <taxon>Bacteria</taxon>
        <taxon>Bacillati</taxon>
        <taxon>Bacillota</taxon>
        <taxon>Clostridia</taxon>
        <taxon>Eubacteriales</taxon>
        <taxon>Eubacteriaceae</taxon>
        <taxon>Eubacterium</taxon>
    </lineage>
</organism>
<gene>
    <name evidence="7" type="ORF">SAMN04488579_104111</name>
</gene>
<dbReference type="AlphaFoldDB" id="A0A1H3D8T2"/>
<dbReference type="InterPro" id="IPR051010">
    <property type="entry name" value="BCAA_transport"/>
</dbReference>
<dbReference type="OrthoDB" id="9783240at2"/>
<proteinExistence type="inferred from homology"/>
<dbReference type="PANTHER" id="PTHR30483:SF6">
    <property type="entry name" value="PERIPLASMIC BINDING PROTEIN OF ABC TRANSPORTER FOR NATURAL AMINO ACIDS"/>
    <property type="match status" value="1"/>
</dbReference>
<keyword evidence="4" id="KW-0029">Amino-acid transport</keyword>
<comment type="similarity">
    <text evidence="1">Belongs to the leucine-binding protein family.</text>
</comment>
<protein>
    <submittedName>
        <fullName evidence="7">Amino acid/amide ABC transporter substrate-binding protein, HAAT family</fullName>
    </submittedName>
</protein>
<dbReference type="CDD" id="cd06347">
    <property type="entry name" value="PBP1_ABC_LivK_ligand_binding-like"/>
    <property type="match status" value="1"/>
</dbReference>
<evidence type="ECO:0000313" key="7">
    <source>
        <dbReference type="EMBL" id="SDX62089.1"/>
    </source>
</evidence>
<reference evidence="8" key="1">
    <citation type="submission" date="2016-10" db="EMBL/GenBank/DDBJ databases">
        <authorList>
            <person name="Varghese N."/>
            <person name="Submissions S."/>
        </authorList>
    </citation>
    <scope>NUCLEOTIDE SEQUENCE [LARGE SCALE GENOMIC DNA]</scope>
    <source>
        <strain evidence="8">VPI 5359</strain>
    </source>
</reference>
<evidence type="ECO:0000256" key="4">
    <source>
        <dbReference type="ARBA" id="ARBA00022970"/>
    </source>
</evidence>
<dbReference type="Gene3D" id="3.40.50.2300">
    <property type="match status" value="2"/>
</dbReference>
<evidence type="ECO:0000256" key="5">
    <source>
        <dbReference type="SAM" id="SignalP"/>
    </source>
</evidence>
<dbReference type="Proteomes" id="UP000199652">
    <property type="component" value="Unassembled WGS sequence"/>
</dbReference>
<evidence type="ECO:0000256" key="3">
    <source>
        <dbReference type="ARBA" id="ARBA00022729"/>
    </source>
</evidence>